<dbReference type="OrthoDB" id="4351255at2759"/>
<gene>
    <name evidence="2" type="ORF">N7482_010463</name>
</gene>
<comment type="caution">
    <text evidence="2">The sequence shown here is derived from an EMBL/GenBank/DDBJ whole genome shotgun (WGS) entry which is preliminary data.</text>
</comment>
<dbReference type="GeneID" id="81431763"/>
<evidence type="ECO:0000256" key="1">
    <source>
        <dbReference type="SAM" id="MobiDB-lite"/>
    </source>
</evidence>
<reference evidence="2" key="1">
    <citation type="submission" date="2022-11" db="EMBL/GenBank/DDBJ databases">
        <authorList>
            <person name="Petersen C."/>
        </authorList>
    </citation>
    <scope>NUCLEOTIDE SEQUENCE</scope>
    <source>
        <strain evidence="2">IBT 26290</strain>
    </source>
</reference>
<keyword evidence="3" id="KW-1185">Reference proteome</keyword>
<proteinExistence type="predicted"/>
<dbReference type="AlphaFoldDB" id="A0A9W9HKJ5"/>
<name>A0A9W9HKJ5_9EURO</name>
<feature type="region of interest" description="Disordered" evidence="1">
    <location>
        <begin position="579"/>
        <end position="600"/>
    </location>
</feature>
<protein>
    <submittedName>
        <fullName evidence="2">Uncharacterized protein</fullName>
    </submittedName>
</protein>
<dbReference type="RefSeq" id="XP_056538544.1">
    <property type="nucleotide sequence ID" value="XM_056692587.1"/>
</dbReference>
<evidence type="ECO:0000313" key="3">
    <source>
        <dbReference type="Proteomes" id="UP001149163"/>
    </source>
</evidence>
<sequence length="784" mass="89950">MTANASEIPGQEGALSSLTIEVEEDIEQEIESFVRFKRRGEYEKAEEIFKETLSGHLSLFPVIAEYADLLLVQEKYRILSEFLDIQIQYMEPVLGENEIELLRILRSLVHIHTRGSLRSALIQANRTWNFLHSRSTKLPLGALPGDVEIHIFAIYINIIVFALNTSNWVGPEEMKCPWALDKHSDHCGFVQWYLVLSCNGHLWSASQVLVVLLQALPLLRAEDVVVLFGKECFGEIPSEESLRKLSEIDQLTAGVVSFSRAQALLNLVLTLFRGSPDDFKWREVYKVALRYRHVADFLATIITRHDEAMLLEFKSYIQSYEFQRVHKALIEPMLSATSLSTDLGSLKSPPNLFQQDPRCYILCYSQRLIEDFPEFRRREISINFASPAKLQLHDQGNSIGFIRTWDLCCTLMGNVIRGEDAQFEKASLSSELDSFLPVARSTDTTIMIEQLTTKLAIQLWKEIQHIIPEEISELKLGHSVEQRLSFSRDSSESFNIPLYLWAMHKDLEILNVRLRQKGTKLPGLSESYVAGIRDFLPKSVSRECLSHIATLVLETSQEQSWAERRADKWQKMAIFQPKESDLGPIPTPSSPNPSLKEPAEVDRKSFLQRDDVKESSASKEKFVKLSEELPEGAFPALETLVESPLTGKDPIEDQTKQKLKKITMSQLWVDCAKAVPLAALPLQDIQGIAGRFQAFYRNFRCFHSILQYQHAAFELYHEFQQTWDECNDFIYHRLEWCPQDITPQTNLLHETACYIYNPSDLDLLERRLDLQLHVMNAKLDDIIL</sequence>
<evidence type="ECO:0000313" key="2">
    <source>
        <dbReference type="EMBL" id="KAJ5151211.1"/>
    </source>
</evidence>
<accession>A0A9W9HKJ5</accession>
<dbReference type="Proteomes" id="UP001149163">
    <property type="component" value="Unassembled WGS sequence"/>
</dbReference>
<dbReference type="EMBL" id="JAPQKN010000008">
    <property type="protein sequence ID" value="KAJ5151211.1"/>
    <property type="molecule type" value="Genomic_DNA"/>
</dbReference>
<reference evidence="2" key="2">
    <citation type="journal article" date="2023" name="IMA Fungus">
        <title>Comparative genomic study of the Penicillium genus elucidates a diverse pangenome and 15 lateral gene transfer events.</title>
        <authorList>
            <person name="Petersen C."/>
            <person name="Sorensen T."/>
            <person name="Nielsen M.R."/>
            <person name="Sondergaard T.E."/>
            <person name="Sorensen J.L."/>
            <person name="Fitzpatrick D.A."/>
            <person name="Frisvad J.C."/>
            <person name="Nielsen K.L."/>
        </authorList>
    </citation>
    <scope>NUCLEOTIDE SEQUENCE</scope>
    <source>
        <strain evidence="2">IBT 26290</strain>
    </source>
</reference>
<organism evidence="2 3">
    <name type="scientific">Penicillium canariense</name>
    <dbReference type="NCBI Taxonomy" id="189055"/>
    <lineage>
        <taxon>Eukaryota</taxon>
        <taxon>Fungi</taxon>
        <taxon>Dikarya</taxon>
        <taxon>Ascomycota</taxon>
        <taxon>Pezizomycotina</taxon>
        <taxon>Eurotiomycetes</taxon>
        <taxon>Eurotiomycetidae</taxon>
        <taxon>Eurotiales</taxon>
        <taxon>Aspergillaceae</taxon>
        <taxon>Penicillium</taxon>
    </lineage>
</organism>